<comment type="caution">
    <text evidence="1">The sequence shown here is derived from an EMBL/GenBank/DDBJ whole genome shotgun (WGS) entry which is preliminary data.</text>
</comment>
<dbReference type="SUPFAM" id="SSF53474">
    <property type="entry name" value="alpha/beta-Hydrolases"/>
    <property type="match status" value="1"/>
</dbReference>
<dbReference type="InterPro" id="IPR029058">
    <property type="entry name" value="AB_hydrolase_fold"/>
</dbReference>
<dbReference type="EMBL" id="MU865973">
    <property type="protein sequence ID" value="KAK4444761.1"/>
    <property type="molecule type" value="Genomic_DNA"/>
</dbReference>
<evidence type="ECO:0008006" key="3">
    <source>
        <dbReference type="Google" id="ProtNLM"/>
    </source>
</evidence>
<dbReference type="Gene3D" id="3.40.50.1820">
    <property type="entry name" value="alpha/beta hydrolase"/>
    <property type="match status" value="1"/>
</dbReference>
<gene>
    <name evidence="1" type="ORF">QBC34DRAFT_442274</name>
</gene>
<dbReference type="Proteomes" id="UP001321760">
    <property type="component" value="Unassembled WGS sequence"/>
</dbReference>
<proteinExistence type="predicted"/>
<keyword evidence="2" id="KW-1185">Reference proteome</keyword>
<dbReference type="AlphaFoldDB" id="A0AAV9G844"/>
<protein>
    <recommendedName>
        <fullName evidence="3">Alpha/beta-hydrolase</fullName>
    </recommendedName>
</protein>
<accession>A0AAV9G844</accession>
<evidence type="ECO:0000313" key="1">
    <source>
        <dbReference type="EMBL" id="KAK4444761.1"/>
    </source>
</evidence>
<evidence type="ECO:0000313" key="2">
    <source>
        <dbReference type="Proteomes" id="UP001321760"/>
    </source>
</evidence>
<reference evidence="1" key="1">
    <citation type="journal article" date="2023" name="Mol. Phylogenet. Evol.">
        <title>Genome-scale phylogeny and comparative genomics of the fungal order Sordariales.</title>
        <authorList>
            <person name="Hensen N."/>
            <person name="Bonometti L."/>
            <person name="Westerberg I."/>
            <person name="Brannstrom I.O."/>
            <person name="Guillou S."/>
            <person name="Cros-Aarteil S."/>
            <person name="Calhoun S."/>
            <person name="Haridas S."/>
            <person name="Kuo A."/>
            <person name="Mondo S."/>
            <person name="Pangilinan J."/>
            <person name="Riley R."/>
            <person name="LaButti K."/>
            <person name="Andreopoulos B."/>
            <person name="Lipzen A."/>
            <person name="Chen C."/>
            <person name="Yan M."/>
            <person name="Daum C."/>
            <person name="Ng V."/>
            <person name="Clum A."/>
            <person name="Steindorff A."/>
            <person name="Ohm R.A."/>
            <person name="Martin F."/>
            <person name="Silar P."/>
            <person name="Natvig D.O."/>
            <person name="Lalanne C."/>
            <person name="Gautier V."/>
            <person name="Ament-Velasquez S.L."/>
            <person name="Kruys A."/>
            <person name="Hutchinson M.I."/>
            <person name="Powell A.J."/>
            <person name="Barry K."/>
            <person name="Miller A.N."/>
            <person name="Grigoriev I.V."/>
            <person name="Debuchy R."/>
            <person name="Gladieux P."/>
            <person name="Hiltunen Thoren M."/>
            <person name="Johannesson H."/>
        </authorList>
    </citation>
    <scope>NUCLEOTIDE SEQUENCE</scope>
    <source>
        <strain evidence="1">PSN243</strain>
    </source>
</reference>
<name>A0AAV9G844_9PEZI</name>
<sequence length="551" mass="60779">MPPTPADAAKEANEKMAKAWRDFQARANTVGDLAVRYQEHIKDVGNSGFRTMTLDPASRAYAVVDGSKGAEDIVTLTTLKYTVEIIGSITSPAGLPVYIGLHGGGGATKDANDREWFNMTRIYKGAVRSGVWVTVRGLGNSWDLHFTSAMYVLLERLIENMVLFGAKPTLPEQKDWDPVAVNSNRVYLLGFSAGGDGVYRLAGRLAQRFAAANMGGGHPGSMIIEDHTTTGPSRLNNGLRNLCNLPICLQVGEHDTAYLRSPMVARSILDLDQLQSHYRTLFQCPNGRIYSHAGFIHATGVAPDGENPSSFYHNSWERPNFHFNHHTSPSLPPPTPIISPLYLPTWTHQSHSLAQQQSLKLPSTPREHLTHAYTNPILDFFDNSRLPTTIPTTRNPHPTYLIWDLTLPRGDDNFPPEVFSSLSAGGRQNYWLEIPPSSIINHAANPLIVASICHEQSIINIYQADGVDAFRVLLRPGMVRDLTSVMVIVRDGKEALWQTEGPLGLGFREEVVERTLGRCDADFVFCYEVGFVRLASGGEGWRAGRGVWGVV</sequence>
<reference evidence="1" key="2">
    <citation type="submission" date="2023-05" db="EMBL/GenBank/DDBJ databases">
        <authorList>
            <consortium name="Lawrence Berkeley National Laboratory"/>
            <person name="Steindorff A."/>
            <person name="Hensen N."/>
            <person name="Bonometti L."/>
            <person name="Westerberg I."/>
            <person name="Brannstrom I.O."/>
            <person name="Guillou S."/>
            <person name="Cros-Aarteil S."/>
            <person name="Calhoun S."/>
            <person name="Haridas S."/>
            <person name="Kuo A."/>
            <person name="Mondo S."/>
            <person name="Pangilinan J."/>
            <person name="Riley R."/>
            <person name="Labutti K."/>
            <person name="Andreopoulos B."/>
            <person name="Lipzen A."/>
            <person name="Chen C."/>
            <person name="Yanf M."/>
            <person name="Daum C."/>
            <person name="Ng V."/>
            <person name="Clum A."/>
            <person name="Ohm R."/>
            <person name="Martin F."/>
            <person name="Silar P."/>
            <person name="Natvig D."/>
            <person name="Lalanne C."/>
            <person name="Gautier V."/>
            <person name="Ament-Velasquez S.L."/>
            <person name="Kruys A."/>
            <person name="Hutchinson M.I."/>
            <person name="Powell A.J."/>
            <person name="Barry K."/>
            <person name="Miller A.N."/>
            <person name="Grigoriev I.V."/>
            <person name="Debuchy R."/>
            <person name="Gladieux P."/>
            <person name="Thoren M.H."/>
            <person name="Johannesson H."/>
        </authorList>
    </citation>
    <scope>NUCLEOTIDE SEQUENCE</scope>
    <source>
        <strain evidence="1">PSN243</strain>
    </source>
</reference>
<organism evidence="1 2">
    <name type="scientific">Podospora aff. communis PSN243</name>
    <dbReference type="NCBI Taxonomy" id="3040156"/>
    <lineage>
        <taxon>Eukaryota</taxon>
        <taxon>Fungi</taxon>
        <taxon>Dikarya</taxon>
        <taxon>Ascomycota</taxon>
        <taxon>Pezizomycotina</taxon>
        <taxon>Sordariomycetes</taxon>
        <taxon>Sordariomycetidae</taxon>
        <taxon>Sordariales</taxon>
        <taxon>Podosporaceae</taxon>
        <taxon>Podospora</taxon>
    </lineage>
</organism>